<protein>
    <submittedName>
        <fullName evidence="1">Cell death protease</fullName>
        <ecNumber evidence="1">3.4.16.6</ecNumber>
    </submittedName>
</protein>
<name>A0ACC3SIY6_9PEZI</name>
<keyword evidence="2" id="KW-1185">Reference proteome</keyword>
<dbReference type="Proteomes" id="UP001320706">
    <property type="component" value="Unassembled WGS sequence"/>
</dbReference>
<sequence length="640" mass="70664">MAPGHREAGNVSPIYHRQRWRTGFDWRTTLTLSLLVCLTWISGAAADKTSADYFVHSLPGAPEPLLRMHAGHIEITPEHHGNLFFWHFQNRHIADRRRTVLWLNGGPGCSSMDGAMMEIGPYRVKKDQTLEYNNGSWDEFANVLFVDNPVGTGFSYVDTDSYVHELTDMADQMVQFLDKFFALFPEYAHDDLYIAGESYAGQHIPYIAKAILDRNANANAADRWNLSGLLIGNGWISGPDQYLSYVPYAYKANLLQSGSDAAKKIEAQQSVCIKDLDAGGKDHVDTPSCELVLGEILRATQEATGHCVNMYDVRLTDSYPSCGMNWPPDLTQVVPYLRRADVVNALHINSDNKKGWAECNNQVGAAFTARNSRPSIELLPGLLEKVPIVLFSGDKDMICNHLGTENLINGLSWNGGTGMELSPGVWAPRRDWRFDGEPAGIYQHARNLTYVVFYNSSHMVPFDYPRRARDMLDRFMGVDVGAVGGVPVDSTIDGEKASTGVGGGKNSTAANEEAEKERLLQEATWRAYYQSGEVALVVVAIAAAVWGVFVYRQRRRHRGYKGLFGADTDEGDEGDMGLGGRVNGFRRKGARDVEAADFDEAELDDLGASRGVREQEQFDLGEDSGSEGEGVADGHGHGHK</sequence>
<reference evidence="1" key="1">
    <citation type="submission" date="2024-02" db="EMBL/GenBank/DDBJ databases">
        <title>Metagenome Assembled Genome of Zalaria obscura JY119.</title>
        <authorList>
            <person name="Vighnesh L."/>
            <person name="Jagadeeshwari U."/>
            <person name="Venkata Ramana C."/>
            <person name="Sasikala C."/>
        </authorList>
    </citation>
    <scope>NUCLEOTIDE SEQUENCE</scope>
    <source>
        <strain evidence="1">JY119</strain>
    </source>
</reference>
<evidence type="ECO:0000313" key="1">
    <source>
        <dbReference type="EMBL" id="KAK8215104.1"/>
    </source>
</evidence>
<organism evidence="1 2">
    <name type="scientific">Zalaria obscura</name>
    <dbReference type="NCBI Taxonomy" id="2024903"/>
    <lineage>
        <taxon>Eukaryota</taxon>
        <taxon>Fungi</taxon>
        <taxon>Dikarya</taxon>
        <taxon>Ascomycota</taxon>
        <taxon>Pezizomycotina</taxon>
        <taxon>Dothideomycetes</taxon>
        <taxon>Dothideomycetidae</taxon>
        <taxon>Dothideales</taxon>
        <taxon>Zalariaceae</taxon>
        <taxon>Zalaria</taxon>
    </lineage>
</organism>
<comment type="caution">
    <text evidence="1">The sequence shown here is derived from an EMBL/GenBank/DDBJ whole genome shotgun (WGS) entry which is preliminary data.</text>
</comment>
<keyword evidence="1" id="KW-0378">Hydrolase</keyword>
<gene>
    <name evidence="1" type="primary">KEX1</name>
    <name evidence="1" type="ORF">M8818_002114</name>
</gene>
<proteinExistence type="predicted"/>
<keyword evidence="1" id="KW-0645">Protease</keyword>
<evidence type="ECO:0000313" key="2">
    <source>
        <dbReference type="Proteomes" id="UP001320706"/>
    </source>
</evidence>
<dbReference type="EMBL" id="JAMKPW020000009">
    <property type="protein sequence ID" value="KAK8215104.1"/>
    <property type="molecule type" value="Genomic_DNA"/>
</dbReference>
<dbReference type="EC" id="3.4.16.6" evidence="1"/>
<accession>A0ACC3SIY6</accession>
<keyword evidence="1" id="KW-0121">Carboxypeptidase</keyword>